<dbReference type="EC" id="2.1.1.220" evidence="8"/>
<dbReference type="GeneID" id="20246585"/>
<feature type="binding site" evidence="9">
    <location>
        <position position="133"/>
    </location>
    <ligand>
        <name>S-adenosyl-L-methionine</name>
        <dbReference type="ChEBI" id="CHEBI:59789"/>
    </ligand>
</feature>
<keyword evidence="12" id="KW-1185">Reference proteome</keyword>
<dbReference type="CDD" id="cd02440">
    <property type="entry name" value="AdoMet_MTases"/>
    <property type="match status" value="1"/>
</dbReference>
<dbReference type="AlphaFoldDB" id="V4AG97"/>
<dbReference type="SUPFAM" id="SSF53335">
    <property type="entry name" value="S-adenosyl-L-methionine-dependent methyltransferases"/>
    <property type="match status" value="1"/>
</dbReference>
<dbReference type="GO" id="GO:0160107">
    <property type="term" value="F:tRNA (adenine(58)-N1)-methyltransferase activity"/>
    <property type="evidence" value="ECO:0007669"/>
    <property type="project" value="UniProtKB-EC"/>
</dbReference>
<dbReference type="PANTHER" id="PTHR12133:SF2">
    <property type="entry name" value="TRNA (ADENINE(58)-N(1))-METHYLTRANSFERASE CATALYTIC SUBUNIT TRMT61A"/>
    <property type="match status" value="1"/>
</dbReference>
<dbReference type="CTD" id="20246585"/>
<accession>V4AG97</accession>
<dbReference type="OrthoDB" id="1925287at2759"/>
<dbReference type="GO" id="GO:0031515">
    <property type="term" value="C:tRNA (m1A) methyltransferase complex"/>
    <property type="evidence" value="ECO:0007669"/>
    <property type="project" value="UniProtKB-UniRule"/>
</dbReference>
<sequence length="301" mass="33386">MSFSSYKPNIENGDVAILYFSPLNITQLKIRHGQTLQTSYGAVKHADLIGVKYGSKVNCPKGFFHILHPTSELWTQAVPHRTQILYSTDISMITFQLELTAGSVVIEAGTGSGSLSHALIRSVLPTGHLYTFEFHKERYEKAAKEFEDHGLTENVTITHRDVLNDGFQLEHVADAVFLDLPSPWSCIDSAKQALKLKGGRICSFSPCIEQVSQTCATLAEKGFQDIKTLECLLRKFHVKHTGMPKACLGELTEVEKAHQAKVEARKSQATSQESYEYVTAGPVHDMQGHTGFLTFASLYSH</sequence>
<evidence type="ECO:0000256" key="1">
    <source>
        <dbReference type="ARBA" id="ARBA00004123"/>
    </source>
</evidence>
<dbReference type="PANTHER" id="PTHR12133">
    <property type="entry name" value="TRNA (ADENINE(58)-N(1))-METHYLTRANSFERASE"/>
    <property type="match status" value="1"/>
</dbReference>
<evidence type="ECO:0000313" key="11">
    <source>
        <dbReference type="EMBL" id="ESO94190.1"/>
    </source>
</evidence>
<comment type="catalytic activity">
    <reaction evidence="8">
        <text>adenosine(58) in tRNA + S-adenosyl-L-methionine = N(1)-methyladenosine(58) in tRNA + S-adenosyl-L-homocysteine + H(+)</text>
        <dbReference type="Rhea" id="RHEA:43152"/>
        <dbReference type="Rhea" id="RHEA-COMP:10365"/>
        <dbReference type="Rhea" id="RHEA-COMP:10366"/>
        <dbReference type="ChEBI" id="CHEBI:15378"/>
        <dbReference type="ChEBI" id="CHEBI:57856"/>
        <dbReference type="ChEBI" id="CHEBI:59789"/>
        <dbReference type="ChEBI" id="CHEBI:74411"/>
        <dbReference type="ChEBI" id="CHEBI:74491"/>
        <dbReference type="EC" id="2.1.1.220"/>
    </reaction>
</comment>
<dbReference type="GO" id="GO:0030488">
    <property type="term" value="P:tRNA methylation"/>
    <property type="evidence" value="ECO:0007669"/>
    <property type="project" value="InterPro"/>
</dbReference>
<dbReference type="Pfam" id="PF08704">
    <property type="entry name" value="GCD14"/>
    <property type="match status" value="1"/>
</dbReference>
<evidence type="ECO:0000256" key="7">
    <source>
        <dbReference type="ARBA" id="ARBA00048481"/>
    </source>
</evidence>
<evidence type="ECO:0000259" key="10">
    <source>
        <dbReference type="Pfam" id="PF08704"/>
    </source>
</evidence>
<keyword evidence="2 8" id="KW-0489">Methyltransferase</keyword>
<dbReference type="InterPro" id="IPR014816">
    <property type="entry name" value="tRNA_MeTrfase_Gcd14"/>
</dbReference>
<organism evidence="11 12">
    <name type="scientific">Lottia gigantea</name>
    <name type="common">Giant owl limpet</name>
    <dbReference type="NCBI Taxonomy" id="225164"/>
    <lineage>
        <taxon>Eukaryota</taxon>
        <taxon>Metazoa</taxon>
        <taxon>Spiralia</taxon>
        <taxon>Lophotrochozoa</taxon>
        <taxon>Mollusca</taxon>
        <taxon>Gastropoda</taxon>
        <taxon>Patellogastropoda</taxon>
        <taxon>Lottioidea</taxon>
        <taxon>Lottiidae</taxon>
        <taxon>Lottia</taxon>
    </lineage>
</organism>
<dbReference type="HOGENOM" id="CLU_025402_4_1_1"/>
<comment type="similarity">
    <text evidence="8">Belongs to the class I-like SAM-binding methyltransferase superfamily. TRM61 family.</text>
</comment>
<reference evidence="11 12" key="1">
    <citation type="journal article" date="2013" name="Nature">
        <title>Insights into bilaterian evolution from three spiralian genomes.</title>
        <authorList>
            <person name="Simakov O."/>
            <person name="Marletaz F."/>
            <person name="Cho S.J."/>
            <person name="Edsinger-Gonzales E."/>
            <person name="Havlak P."/>
            <person name="Hellsten U."/>
            <person name="Kuo D.H."/>
            <person name="Larsson T."/>
            <person name="Lv J."/>
            <person name="Arendt D."/>
            <person name="Savage R."/>
            <person name="Osoegawa K."/>
            <person name="de Jong P."/>
            <person name="Grimwood J."/>
            <person name="Chapman J.A."/>
            <person name="Shapiro H."/>
            <person name="Aerts A."/>
            <person name="Otillar R.P."/>
            <person name="Terry A.Y."/>
            <person name="Boore J.L."/>
            <person name="Grigoriev I.V."/>
            <person name="Lindberg D.R."/>
            <person name="Seaver E.C."/>
            <person name="Weisblat D.A."/>
            <person name="Putnam N.H."/>
            <person name="Rokhsar D.S."/>
        </authorList>
    </citation>
    <scope>NUCLEOTIDE SEQUENCE [LARGE SCALE GENOMIC DNA]</scope>
</reference>
<comment type="function">
    <text evidence="8">Catalytic subunit of tRNA (adenine-N(1)-)-methyltransferase, which catalyzes the formation of N(1)-methyladenine at position 58 (m1A58) in initiator methionyl-tRNA.</text>
</comment>
<evidence type="ECO:0000256" key="5">
    <source>
        <dbReference type="ARBA" id="ARBA00022694"/>
    </source>
</evidence>
<dbReference type="KEGG" id="lgi:LOTGIDRAFT_215674"/>
<evidence type="ECO:0000256" key="8">
    <source>
        <dbReference type="PIRNR" id="PIRNR017269"/>
    </source>
</evidence>
<dbReference type="Gene3D" id="3.10.330.20">
    <property type="match status" value="1"/>
</dbReference>
<dbReference type="Gene3D" id="3.40.50.150">
    <property type="entry name" value="Vaccinia Virus protein VP39"/>
    <property type="match status" value="1"/>
</dbReference>
<dbReference type="Proteomes" id="UP000030746">
    <property type="component" value="Unassembled WGS sequence"/>
</dbReference>
<comment type="catalytic activity">
    <reaction evidence="7">
        <text>an adenosine in mRNA + S-adenosyl-L-methionine = an N(1)-methyladenosine in mRNA + S-adenosyl-L-homocysteine + H(+)</text>
        <dbReference type="Rhea" id="RHEA:55392"/>
        <dbReference type="Rhea" id="RHEA-COMP:12414"/>
        <dbReference type="Rhea" id="RHEA-COMP:12415"/>
        <dbReference type="ChEBI" id="CHEBI:15378"/>
        <dbReference type="ChEBI" id="CHEBI:57856"/>
        <dbReference type="ChEBI" id="CHEBI:59789"/>
        <dbReference type="ChEBI" id="CHEBI:74411"/>
        <dbReference type="ChEBI" id="CHEBI:74491"/>
    </reaction>
</comment>
<dbReference type="PIRSF" id="PIRSF017269">
    <property type="entry name" value="GCD14"/>
    <property type="match status" value="1"/>
</dbReference>
<evidence type="ECO:0000256" key="4">
    <source>
        <dbReference type="ARBA" id="ARBA00022691"/>
    </source>
</evidence>
<evidence type="ECO:0000256" key="6">
    <source>
        <dbReference type="ARBA" id="ARBA00023242"/>
    </source>
</evidence>
<keyword evidence="5 8" id="KW-0819">tRNA processing</keyword>
<dbReference type="FunFam" id="3.10.330.20:FF:000002">
    <property type="entry name" value="tRNA (adenine(58)-N(1))-methyltransferase catalytic subunit TRMT61A"/>
    <property type="match status" value="1"/>
</dbReference>
<evidence type="ECO:0000256" key="3">
    <source>
        <dbReference type="ARBA" id="ARBA00022679"/>
    </source>
</evidence>
<dbReference type="InterPro" id="IPR049470">
    <property type="entry name" value="TRM61_C"/>
</dbReference>
<dbReference type="InterPro" id="IPR029063">
    <property type="entry name" value="SAM-dependent_MTases_sf"/>
</dbReference>
<name>V4AG97_LOTGI</name>
<evidence type="ECO:0000256" key="2">
    <source>
        <dbReference type="ARBA" id="ARBA00022603"/>
    </source>
</evidence>
<keyword evidence="3 8" id="KW-0808">Transferase</keyword>
<keyword evidence="4 8" id="KW-0949">S-adenosyl-L-methionine</keyword>
<gene>
    <name evidence="11" type="ORF">LOTGIDRAFT_215674</name>
</gene>
<dbReference type="GO" id="GO:0005634">
    <property type="term" value="C:nucleus"/>
    <property type="evidence" value="ECO:0007669"/>
    <property type="project" value="UniProtKB-SubCell"/>
</dbReference>
<feature type="binding site" evidence="9">
    <location>
        <begin position="112"/>
        <end position="115"/>
    </location>
    <ligand>
        <name>S-adenosyl-L-methionine</name>
        <dbReference type="ChEBI" id="CHEBI:59789"/>
    </ligand>
</feature>
<protein>
    <recommendedName>
        <fullName evidence="8">tRNA (adenine(58)-N(1))-methyltransferase catalytic subunit TRMT61A</fullName>
        <ecNumber evidence="8">2.1.1.220</ecNumber>
    </recommendedName>
</protein>
<comment type="subcellular location">
    <subcellularLocation>
        <location evidence="1 8">Nucleus</location>
    </subcellularLocation>
</comment>
<dbReference type="STRING" id="225164.V4AG97"/>
<dbReference type="FunFam" id="3.40.50.150:FF:000247">
    <property type="entry name" value="tRNA (adenine(58)-N(1))-methyltransferase catalytic subunit TRM61"/>
    <property type="match status" value="1"/>
</dbReference>
<keyword evidence="6 8" id="KW-0539">Nucleus</keyword>
<dbReference type="OMA" id="RPDHRMI"/>
<feature type="domain" description="tRNA (adenine(58)-N(1))-methyltransferase catalytic subunit TRM61 C-terminal" evidence="10">
    <location>
        <begin position="62"/>
        <end position="297"/>
    </location>
</feature>
<feature type="binding site" evidence="9">
    <location>
        <position position="179"/>
    </location>
    <ligand>
        <name>S-adenosyl-L-methionine</name>
        <dbReference type="ChEBI" id="CHEBI:59789"/>
    </ligand>
</feature>
<dbReference type="PROSITE" id="PS51620">
    <property type="entry name" value="SAM_TRM61"/>
    <property type="match status" value="1"/>
</dbReference>
<evidence type="ECO:0000313" key="12">
    <source>
        <dbReference type="Proteomes" id="UP000030746"/>
    </source>
</evidence>
<proteinExistence type="inferred from homology"/>
<dbReference type="RefSeq" id="XP_009055037.1">
    <property type="nucleotide sequence ID" value="XM_009056789.1"/>
</dbReference>
<dbReference type="EMBL" id="KB201847">
    <property type="protein sequence ID" value="ESO94190.1"/>
    <property type="molecule type" value="Genomic_DNA"/>
</dbReference>
<feature type="binding site" evidence="9">
    <location>
        <position position="161"/>
    </location>
    <ligand>
        <name>S-adenosyl-L-methionine</name>
        <dbReference type="ChEBI" id="CHEBI:59789"/>
    </ligand>
</feature>
<evidence type="ECO:0000256" key="9">
    <source>
        <dbReference type="PIRSR" id="PIRSR017269-1"/>
    </source>
</evidence>